<dbReference type="GO" id="GO:0006352">
    <property type="term" value="P:DNA-templated transcription initiation"/>
    <property type="evidence" value="ECO:0007669"/>
    <property type="project" value="InterPro"/>
</dbReference>
<dbReference type="InterPro" id="IPR007627">
    <property type="entry name" value="RNA_pol_sigma70_r2"/>
</dbReference>
<proteinExistence type="predicted"/>
<dbReference type="Pfam" id="PF08279">
    <property type="entry name" value="HTH_11"/>
    <property type="match status" value="1"/>
</dbReference>
<name>X1R3Q4_9ZZZZ</name>
<dbReference type="GO" id="GO:0003700">
    <property type="term" value="F:DNA-binding transcription factor activity"/>
    <property type="evidence" value="ECO:0007669"/>
    <property type="project" value="InterPro"/>
</dbReference>
<protein>
    <recommendedName>
        <fullName evidence="4">RNA polymerase sigma-70 region 2 domain-containing protein</fullName>
    </recommendedName>
</protein>
<evidence type="ECO:0000259" key="2">
    <source>
        <dbReference type="Pfam" id="PF08279"/>
    </source>
</evidence>
<gene>
    <name evidence="3" type="ORF">S12H4_13416</name>
</gene>
<evidence type="ECO:0000259" key="1">
    <source>
        <dbReference type="Pfam" id="PF04542"/>
    </source>
</evidence>
<feature type="domain" description="Helix-turn-helix type 11" evidence="2">
    <location>
        <begin position="150"/>
        <end position="188"/>
    </location>
</feature>
<reference evidence="3" key="1">
    <citation type="journal article" date="2014" name="Front. Microbiol.">
        <title>High frequency of phylogenetically diverse reductive dehalogenase-homologous genes in deep subseafloor sedimentary metagenomes.</title>
        <authorList>
            <person name="Kawai M."/>
            <person name="Futagami T."/>
            <person name="Toyoda A."/>
            <person name="Takaki Y."/>
            <person name="Nishi S."/>
            <person name="Hori S."/>
            <person name="Arai W."/>
            <person name="Tsubouchi T."/>
            <person name="Morono Y."/>
            <person name="Uchiyama I."/>
            <person name="Ito T."/>
            <person name="Fujiyama A."/>
            <person name="Inagaki F."/>
            <person name="Takami H."/>
        </authorList>
    </citation>
    <scope>NUCLEOTIDE SEQUENCE</scope>
    <source>
        <strain evidence="3">Expedition CK06-06</strain>
    </source>
</reference>
<dbReference type="AlphaFoldDB" id="X1R3Q4"/>
<evidence type="ECO:0008006" key="4">
    <source>
        <dbReference type="Google" id="ProtNLM"/>
    </source>
</evidence>
<sequence>MTIARQVRKPTKDFTKFYNEWQPSVTAAVYQSGFKGFEAEDLVQDIFADLYAGGYLDKYDKDRAAFSTYIWGHVKVRISGRKRVLWKHNQREFVPKPLITNEGEEITFEAPDPSDPFAETSLSITVDAISKELEALPATKSKNLARLFKDIVKMVQTEGEFSQTRLAQKYGISRQAVSYQIADLAKTNVLAKFREALK</sequence>
<dbReference type="Gene3D" id="1.10.1740.10">
    <property type="match status" value="1"/>
</dbReference>
<comment type="caution">
    <text evidence="3">The sequence shown here is derived from an EMBL/GenBank/DDBJ whole genome shotgun (WGS) entry which is preliminary data.</text>
</comment>
<organism evidence="3">
    <name type="scientific">marine sediment metagenome</name>
    <dbReference type="NCBI Taxonomy" id="412755"/>
    <lineage>
        <taxon>unclassified sequences</taxon>
        <taxon>metagenomes</taxon>
        <taxon>ecological metagenomes</taxon>
    </lineage>
</organism>
<evidence type="ECO:0000313" key="3">
    <source>
        <dbReference type="EMBL" id="GAI75163.1"/>
    </source>
</evidence>
<dbReference type="InterPro" id="IPR013196">
    <property type="entry name" value="HTH_11"/>
</dbReference>
<feature type="domain" description="RNA polymerase sigma-70 region 2" evidence="1">
    <location>
        <begin position="17"/>
        <end position="71"/>
    </location>
</feature>
<dbReference type="Pfam" id="PF04542">
    <property type="entry name" value="Sigma70_r2"/>
    <property type="match status" value="1"/>
</dbReference>
<dbReference type="SUPFAM" id="SSF88946">
    <property type="entry name" value="Sigma2 domain of RNA polymerase sigma factors"/>
    <property type="match status" value="1"/>
</dbReference>
<dbReference type="EMBL" id="BARW01006391">
    <property type="protein sequence ID" value="GAI75163.1"/>
    <property type="molecule type" value="Genomic_DNA"/>
</dbReference>
<dbReference type="InterPro" id="IPR013325">
    <property type="entry name" value="RNA_pol_sigma_r2"/>
</dbReference>
<accession>X1R3Q4</accession>